<keyword evidence="1" id="KW-1133">Transmembrane helix</keyword>
<feature type="transmembrane region" description="Helical" evidence="1">
    <location>
        <begin position="234"/>
        <end position="252"/>
    </location>
</feature>
<gene>
    <name evidence="2" type="ORF">CLBCK_08750</name>
</gene>
<dbReference type="RefSeq" id="WP_077837653.1">
    <property type="nucleotide sequence ID" value="NZ_JABTAE010000001.1"/>
</dbReference>
<evidence type="ECO:0000256" key="1">
    <source>
        <dbReference type="SAM" id="Phobius"/>
    </source>
</evidence>
<dbReference type="NCBIfam" id="TIGR03733">
    <property type="entry name" value="lanti_perm_MutG"/>
    <property type="match status" value="1"/>
</dbReference>
<keyword evidence="1" id="KW-0812">Transmembrane</keyword>
<dbReference type="Pfam" id="PF12730">
    <property type="entry name" value="ABC2_membrane_4"/>
    <property type="match status" value="1"/>
</dbReference>
<feature type="transmembrane region" description="Helical" evidence="1">
    <location>
        <begin position="52"/>
        <end position="72"/>
    </location>
</feature>
<dbReference type="InterPro" id="IPR022294">
    <property type="entry name" value="ABC-transptr_permeasesu"/>
</dbReference>
<comment type="caution">
    <text evidence="2">The sequence shown here is derived from an EMBL/GenBank/DDBJ whole genome shotgun (WGS) entry which is preliminary data.</text>
</comment>
<keyword evidence="1" id="KW-0472">Membrane</keyword>
<evidence type="ECO:0000313" key="3">
    <source>
        <dbReference type="Proteomes" id="UP000190973"/>
    </source>
</evidence>
<feature type="transmembrane region" description="Helical" evidence="1">
    <location>
        <begin position="93"/>
        <end position="122"/>
    </location>
</feature>
<reference evidence="2 3" key="1">
    <citation type="submission" date="2016-05" db="EMBL/GenBank/DDBJ databases">
        <title>Microbial solvent formation.</title>
        <authorList>
            <person name="Poehlein A."/>
            <person name="Montoya Solano J.D."/>
            <person name="Flitsch S."/>
            <person name="Krabben P."/>
            <person name="Duerre P."/>
            <person name="Daniel R."/>
        </authorList>
    </citation>
    <scope>NUCLEOTIDE SEQUENCE [LARGE SCALE GENOMIC DNA]</scope>
    <source>
        <strain evidence="2 3">DSM 53</strain>
    </source>
</reference>
<dbReference type="EMBL" id="LZZI01000010">
    <property type="protein sequence ID" value="OOM63586.1"/>
    <property type="molecule type" value="Genomic_DNA"/>
</dbReference>
<name>A0A1S8SD95_CLOBE</name>
<sequence>MKILRLLKADFIKMKHTPFYWIHICLPIIGAIIFLKYYSFSNWNSVNKISGYLEVLSITFPVVIGIVCSMVIEQEVMAGKFKEMLSIEYGKGMCLLSKILILLITGLFSLSVAVGIFSAGFQFVLRQNTLPLNFYLNIIFIIFGAQIFFYLFHLWLSIKFGSGASIGVGIVESLLSALLSTGLGDGIWQWIPCGWSVKFCDNFFIKASNSIDNFNKLADINTVFSNSIIGIRNCVLFIIAVGIYLGVWFNFFEGRGEKQ</sequence>
<proteinExistence type="predicted"/>
<accession>A0A1S8SD95</accession>
<feature type="transmembrane region" description="Helical" evidence="1">
    <location>
        <begin position="20"/>
        <end position="40"/>
    </location>
</feature>
<dbReference type="Proteomes" id="UP000190973">
    <property type="component" value="Unassembled WGS sequence"/>
</dbReference>
<organism evidence="2 3">
    <name type="scientific">Clostridium beijerinckii</name>
    <name type="common">Clostridium MP</name>
    <dbReference type="NCBI Taxonomy" id="1520"/>
    <lineage>
        <taxon>Bacteria</taxon>
        <taxon>Bacillati</taxon>
        <taxon>Bacillota</taxon>
        <taxon>Clostridia</taxon>
        <taxon>Eubacteriales</taxon>
        <taxon>Clostridiaceae</taxon>
        <taxon>Clostridium</taxon>
    </lineage>
</organism>
<evidence type="ECO:0000313" key="2">
    <source>
        <dbReference type="EMBL" id="OOM63586.1"/>
    </source>
</evidence>
<dbReference type="CDD" id="cd21808">
    <property type="entry name" value="ABC-2_lan_permease_MutG"/>
    <property type="match status" value="1"/>
</dbReference>
<feature type="transmembrane region" description="Helical" evidence="1">
    <location>
        <begin position="134"/>
        <end position="156"/>
    </location>
</feature>
<dbReference type="AlphaFoldDB" id="A0A1S8SD95"/>
<protein>
    <submittedName>
        <fullName evidence="2">ABC-2 family transporter protein</fullName>
    </submittedName>
</protein>